<dbReference type="Gene3D" id="3.30.870.10">
    <property type="entry name" value="Endonuclease Chain A"/>
    <property type="match status" value="1"/>
</dbReference>
<dbReference type="KEGG" id="hte:Hydth_0229"/>
<proteinExistence type="predicted"/>
<protein>
    <recommendedName>
        <fullName evidence="1">PLD phosphodiesterase domain-containing protein</fullName>
    </recommendedName>
</protein>
<dbReference type="InterPro" id="IPR003593">
    <property type="entry name" value="AAA+_ATPase"/>
</dbReference>
<evidence type="ECO:0000313" key="3">
    <source>
        <dbReference type="Proteomes" id="UP000002574"/>
    </source>
</evidence>
<dbReference type="KEGG" id="hth:HTH_0230"/>
<dbReference type="GO" id="GO:0006793">
    <property type="term" value="P:phosphorus metabolic process"/>
    <property type="evidence" value="ECO:0007669"/>
    <property type="project" value="UniProtKB-ARBA"/>
</dbReference>
<dbReference type="SMART" id="SM00382">
    <property type="entry name" value="AAA"/>
    <property type="match status" value="1"/>
</dbReference>
<keyword evidence="3" id="KW-1185">Reference proteome</keyword>
<dbReference type="EMBL" id="AP011112">
    <property type="protein sequence ID" value="BAI68697.1"/>
    <property type="molecule type" value="Genomic_DNA"/>
</dbReference>
<dbReference type="InterPro" id="IPR025202">
    <property type="entry name" value="PLD-like_dom"/>
</dbReference>
<feature type="domain" description="PLD phosphodiesterase" evidence="1">
    <location>
        <begin position="78"/>
        <end position="105"/>
    </location>
</feature>
<dbReference type="AlphaFoldDB" id="D3DFU5"/>
<dbReference type="eggNOG" id="COG0433">
    <property type="taxonomic scope" value="Bacteria"/>
</dbReference>
<dbReference type="Gene3D" id="3.40.50.300">
    <property type="entry name" value="P-loop containing nucleotide triphosphate hydrolases"/>
    <property type="match status" value="2"/>
</dbReference>
<dbReference type="eggNOG" id="COG1502">
    <property type="taxonomic scope" value="Bacteria"/>
</dbReference>
<dbReference type="Pfam" id="PF13091">
    <property type="entry name" value="PLDc_2"/>
    <property type="match status" value="1"/>
</dbReference>
<name>D3DFU5_HYDTT</name>
<dbReference type="SUPFAM" id="SSF56024">
    <property type="entry name" value="Phospholipase D/nuclease"/>
    <property type="match status" value="1"/>
</dbReference>
<dbReference type="InterPro" id="IPR008571">
    <property type="entry name" value="HerA-like"/>
</dbReference>
<dbReference type="Proteomes" id="UP000002574">
    <property type="component" value="Chromosome"/>
</dbReference>
<sequence length="624" mass="71198">MTEGELIKKLEEATLSAQESIKIVSAWIKGDILENLLKGIKDGVKVEVFVRAGERKDMEITDFRVFRAVRSVRGRIYLNPRLHAKFLIIDDRRAFVGSANLTYAGAHQENFEAVVEITQPEKIEELLSLYENLKKESEELNPNTVAIVISSENSLSSRALLLEEIPQQCFLKTPTERGIMLCKLTSVKTVSLDEGVFLGRNKDKDWILAFVKAYANEIGDVKIGELRVLCEYKKVREEEKESYFGVPLVPLPVGTQLFKMEEEDPDMQRVMSMNLSGYPMEKKAYVGRLLNTNLNVYLDITKISSMHMAVIGTTGAGKTTFVRRLIEHLGSDEVKFFVIDIFGEYYEKLMVDKERIEYIKLPYTLFPIHTDDLKDLFKSYGVDIGERSLEEKTFFMTLRRSLKPDLELISYKEKSLEELLLLSAPPSLRSEVEDFLTILKRDFGDSSIKNQVDIYHMLKKGLYSDKDIVLYDLKDVLNLDARINIVGLLMKEIFILSRLDGKRRIIVLEEAHNFVPERGALDIPFGRENISYTMTKRIALEGRKFGVGLIAITQRPANISKYVLSQLNTQAIFRLITKNDLDAVSVFFEESQLELLRVLPSLRPGTLFLNGLAVPFGMLVSIEL</sequence>
<dbReference type="Pfam" id="PF01935">
    <property type="entry name" value="DUF87"/>
    <property type="match status" value="1"/>
</dbReference>
<reference evidence="2 3" key="1">
    <citation type="journal article" date="2010" name="J. Bacteriol.">
        <title>Complete genome sequence of the thermophilic, obligately chemolithoautotrophic hydrogen-oxidizing bacterium Hydrogenobacter thermophilus TK-6.</title>
        <authorList>
            <person name="Arai H."/>
            <person name="Kanbe H."/>
            <person name="Ishii M."/>
            <person name="Igarashi Y."/>
        </authorList>
    </citation>
    <scope>NUCLEOTIDE SEQUENCE [LARGE SCALE GENOMIC DNA]</scope>
    <source>
        <strain evidence="3">DSM 6534 / IAM 12695 / TK-6</strain>
    </source>
</reference>
<evidence type="ECO:0000313" key="2">
    <source>
        <dbReference type="EMBL" id="BAI68697.1"/>
    </source>
</evidence>
<accession>D3DFU5</accession>
<dbReference type="PANTHER" id="PTHR42957">
    <property type="entry name" value="HELICASE MJ1565-RELATED"/>
    <property type="match status" value="1"/>
</dbReference>
<dbReference type="PANTHER" id="PTHR42957:SF1">
    <property type="entry name" value="HELICASE MJ1565-RELATED"/>
    <property type="match status" value="1"/>
</dbReference>
<evidence type="ECO:0000259" key="1">
    <source>
        <dbReference type="PROSITE" id="PS50035"/>
    </source>
</evidence>
<dbReference type="InterPro" id="IPR002789">
    <property type="entry name" value="HerA_central"/>
</dbReference>
<dbReference type="PROSITE" id="PS50035">
    <property type="entry name" value="PLD"/>
    <property type="match status" value="1"/>
</dbReference>
<dbReference type="SUPFAM" id="SSF52540">
    <property type="entry name" value="P-loop containing nucleoside triphosphate hydrolases"/>
    <property type="match status" value="1"/>
</dbReference>
<dbReference type="OrthoDB" id="9806951at2"/>
<dbReference type="GO" id="GO:0003824">
    <property type="term" value="F:catalytic activity"/>
    <property type="evidence" value="ECO:0007669"/>
    <property type="project" value="InterPro"/>
</dbReference>
<dbReference type="InterPro" id="IPR027417">
    <property type="entry name" value="P-loop_NTPase"/>
</dbReference>
<dbReference type="PATRIC" id="fig|608538.5.peg.230"/>
<dbReference type="RefSeq" id="WP_012962880.1">
    <property type="nucleotide sequence ID" value="NC_013799.1"/>
</dbReference>
<organism evidence="2 3">
    <name type="scientific">Hydrogenobacter thermophilus (strain DSM 6534 / IAM 12695 / TK-6)</name>
    <dbReference type="NCBI Taxonomy" id="608538"/>
    <lineage>
        <taxon>Bacteria</taxon>
        <taxon>Pseudomonadati</taxon>
        <taxon>Aquificota</taxon>
        <taxon>Aquificia</taxon>
        <taxon>Aquificales</taxon>
        <taxon>Aquificaceae</taxon>
        <taxon>Hydrogenobacter</taxon>
    </lineage>
</organism>
<gene>
    <name evidence="2" type="ordered locus">HTH_0230</name>
</gene>
<dbReference type="STRING" id="608538.HTH_0230"/>
<dbReference type="InterPro" id="IPR001736">
    <property type="entry name" value="PLipase_D/transphosphatidylase"/>
</dbReference>
<dbReference type="CDD" id="cd00138">
    <property type="entry name" value="PLDc_SF"/>
    <property type="match status" value="1"/>
</dbReference>
<dbReference type="SMART" id="SM00155">
    <property type="entry name" value="PLDc"/>
    <property type="match status" value="1"/>
</dbReference>